<feature type="compositionally biased region" description="Polar residues" evidence="2">
    <location>
        <begin position="98"/>
        <end position="109"/>
    </location>
</feature>
<protein>
    <submittedName>
        <fullName evidence="4">Uncharacterized protein</fullName>
    </submittedName>
</protein>
<name>A0ABY8ENA9_MALFU</name>
<evidence type="ECO:0000313" key="4">
    <source>
        <dbReference type="EMBL" id="WFD46307.1"/>
    </source>
</evidence>
<feature type="region of interest" description="Disordered" evidence="2">
    <location>
        <begin position="96"/>
        <end position="118"/>
    </location>
</feature>
<dbReference type="EMBL" id="CP046234">
    <property type="protein sequence ID" value="WFD46307.1"/>
    <property type="molecule type" value="Genomic_DNA"/>
</dbReference>
<keyword evidence="3" id="KW-0812">Transmembrane</keyword>
<feature type="compositionally biased region" description="Basic and acidic residues" evidence="2">
    <location>
        <begin position="346"/>
        <end position="358"/>
    </location>
</feature>
<reference evidence="4 5" key="1">
    <citation type="journal article" date="2020" name="Elife">
        <title>Loss of centromere function drives karyotype evolution in closely related Malassezia species.</title>
        <authorList>
            <person name="Sankaranarayanan S.R."/>
            <person name="Ianiri G."/>
            <person name="Coelho M.A."/>
            <person name="Reza M.H."/>
            <person name="Thimmappa B.C."/>
            <person name="Ganguly P."/>
            <person name="Vadnala R.N."/>
            <person name="Sun S."/>
            <person name="Siddharthan R."/>
            <person name="Tellgren-Roth C."/>
            <person name="Dawson T.L."/>
            <person name="Heitman J."/>
            <person name="Sanyal K."/>
        </authorList>
    </citation>
    <scope>NUCLEOTIDE SEQUENCE [LARGE SCALE GENOMIC DNA]</scope>
    <source>
        <strain evidence="4">CBS14141</strain>
    </source>
</reference>
<keyword evidence="3" id="KW-0472">Membrane</keyword>
<keyword evidence="5" id="KW-1185">Reference proteome</keyword>
<accession>A0ABY8ENA9</accession>
<feature type="coiled-coil region" evidence="1">
    <location>
        <begin position="135"/>
        <end position="319"/>
    </location>
</feature>
<evidence type="ECO:0000313" key="5">
    <source>
        <dbReference type="Proteomes" id="UP000818624"/>
    </source>
</evidence>
<gene>
    <name evidence="4" type="ORF">GLX27_000941</name>
</gene>
<dbReference type="Proteomes" id="UP000818624">
    <property type="component" value="Chromosome 1"/>
</dbReference>
<evidence type="ECO:0000256" key="1">
    <source>
        <dbReference type="SAM" id="Coils"/>
    </source>
</evidence>
<keyword evidence="3" id="KW-1133">Transmembrane helix</keyword>
<feature type="region of interest" description="Disordered" evidence="2">
    <location>
        <begin position="334"/>
        <end position="372"/>
    </location>
</feature>
<sequence length="474" mass="52703">MGFDEGVVRRLFGRTALESAELPQLLRAYEDECGVPMMAPDLRHQVEAFASENAHLDIDCDAFIAMVRALHDTADSDVSDTDDLLDNSLCTDTDAASPDTTFESFSHGTPKTKGLPRTAFSERDIASMRGEDERRSVLIRKLAQVNDVLERLQSEHDAVVATKDEQATAKQALERQCASLQRDLQRAHAHDQASTARAVELTTCLTEAQAECQTHKRRIERVQAELAVKQHVAVALEHQLEEQGQEMARMREKVDAAQADAAALQDTCVAQRMAITKLEETIDTLEKSLAAVEQLQSEYAAFHSMHAELENEVAALRREESTWSLAWELPTRRARSQSAPPLTRWQRRDESEGDRMEATSEEAQEAPTSTTAQDLVLAATNKRAGLDSTQKASPTAKLPPASRHALTALIRRWSLPVGLVLLGIWLGIWLYFLVLRRAAMSLTHWSEANRLPDSLVFPGLADGLFVVHSDVYYS</sequence>
<feature type="transmembrane region" description="Helical" evidence="3">
    <location>
        <begin position="413"/>
        <end position="434"/>
    </location>
</feature>
<keyword evidence="1" id="KW-0175">Coiled coil</keyword>
<evidence type="ECO:0000256" key="2">
    <source>
        <dbReference type="SAM" id="MobiDB-lite"/>
    </source>
</evidence>
<proteinExistence type="predicted"/>
<evidence type="ECO:0000256" key="3">
    <source>
        <dbReference type="SAM" id="Phobius"/>
    </source>
</evidence>
<organism evidence="4 5">
    <name type="scientific">Malassezia furfur</name>
    <name type="common">Pityriasis versicolor infection agent</name>
    <name type="synonym">Pityrosporum furfur</name>
    <dbReference type="NCBI Taxonomy" id="55194"/>
    <lineage>
        <taxon>Eukaryota</taxon>
        <taxon>Fungi</taxon>
        <taxon>Dikarya</taxon>
        <taxon>Basidiomycota</taxon>
        <taxon>Ustilaginomycotina</taxon>
        <taxon>Malasseziomycetes</taxon>
        <taxon>Malasseziales</taxon>
        <taxon>Malasseziaceae</taxon>
        <taxon>Malassezia</taxon>
    </lineage>
</organism>